<feature type="compositionally biased region" description="Low complexity" evidence="1">
    <location>
        <begin position="193"/>
        <end position="203"/>
    </location>
</feature>
<feature type="region of interest" description="Disordered" evidence="1">
    <location>
        <begin position="193"/>
        <end position="228"/>
    </location>
</feature>
<dbReference type="SMART" id="SM00745">
    <property type="entry name" value="MIT"/>
    <property type="match status" value="1"/>
</dbReference>
<feature type="compositionally biased region" description="Polar residues" evidence="1">
    <location>
        <begin position="211"/>
        <end position="223"/>
    </location>
</feature>
<dbReference type="SUPFAM" id="SSF64268">
    <property type="entry name" value="PX domain"/>
    <property type="match status" value="1"/>
</dbReference>
<feature type="region of interest" description="Disordered" evidence="1">
    <location>
        <begin position="580"/>
        <end position="616"/>
    </location>
</feature>
<organism evidence="4 5">
    <name type="scientific">Cloeon dipterum</name>
    <dbReference type="NCBI Taxonomy" id="197152"/>
    <lineage>
        <taxon>Eukaryota</taxon>
        <taxon>Metazoa</taxon>
        <taxon>Ecdysozoa</taxon>
        <taxon>Arthropoda</taxon>
        <taxon>Hexapoda</taxon>
        <taxon>Insecta</taxon>
        <taxon>Pterygota</taxon>
        <taxon>Palaeoptera</taxon>
        <taxon>Ephemeroptera</taxon>
        <taxon>Pisciforma</taxon>
        <taxon>Baetidae</taxon>
        <taxon>Cloeon</taxon>
    </lineage>
</organism>
<dbReference type="PROSITE" id="PS50011">
    <property type="entry name" value="PROTEIN_KINASE_DOM"/>
    <property type="match status" value="1"/>
</dbReference>
<dbReference type="Gene3D" id="1.10.510.10">
    <property type="entry name" value="Transferase(Phosphotransferase) domain 1"/>
    <property type="match status" value="1"/>
</dbReference>
<dbReference type="Proteomes" id="UP000494165">
    <property type="component" value="Unassembled WGS sequence"/>
</dbReference>
<dbReference type="InterPro" id="IPR036181">
    <property type="entry name" value="MIT_dom_sf"/>
</dbReference>
<dbReference type="EMBL" id="CADEPI010000018">
    <property type="protein sequence ID" value="CAB3364976.1"/>
    <property type="molecule type" value="Genomic_DNA"/>
</dbReference>
<dbReference type="GO" id="GO:0005524">
    <property type="term" value="F:ATP binding"/>
    <property type="evidence" value="ECO:0007669"/>
    <property type="project" value="InterPro"/>
</dbReference>
<dbReference type="InterPro" id="IPR051866">
    <property type="entry name" value="Intracell_Sig-Traffick_Protein"/>
</dbReference>
<dbReference type="SMART" id="SM00312">
    <property type="entry name" value="PX"/>
    <property type="match status" value="1"/>
</dbReference>
<dbReference type="Pfam" id="PF04212">
    <property type="entry name" value="MIT"/>
    <property type="match status" value="1"/>
</dbReference>
<feature type="compositionally biased region" description="Polar residues" evidence="1">
    <location>
        <begin position="472"/>
        <end position="493"/>
    </location>
</feature>
<accession>A0A8S1BZ25</accession>
<gene>
    <name evidence="4" type="ORF">CLODIP_2_CD12445</name>
</gene>
<feature type="compositionally biased region" description="Basic and acidic residues" evidence="1">
    <location>
        <begin position="580"/>
        <end position="595"/>
    </location>
</feature>
<dbReference type="InterPro" id="IPR036871">
    <property type="entry name" value="PX_dom_sf"/>
</dbReference>
<dbReference type="AlphaFoldDB" id="A0A8S1BZ25"/>
<dbReference type="InterPro" id="IPR000719">
    <property type="entry name" value="Prot_kinase_dom"/>
</dbReference>
<dbReference type="PANTHER" id="PTHR15508:SF8">
    <property type="entry name" value="LD24550P"/>
    <property type="match status" value="1"/>
</dbReference>
<proteinExistence type="predicted"/>
<evidence type="ECO:0000313" key="4">
    <source>
        <dbReference type="EMBL" id="CAB3364976.1"/>
    </source>
</evidence>
<dbReference type="Pfam" id="PF00787">
    <property type="entry name" value="PX"/>
    <property type="match status" value="1"/>
</dbReference>
<dbReference type="OrthoDB" id="1278353at2759"/>
<dbReference type="PROSITE" id="PS50195">
    <property type="entry name" value="PX"/>
    <property type="match status" value="1"/>
</dbReference>
<dbReference type="Pfam" id="PF00069">
    <property type="entry name" value="Pkinase"/>
    <property type="match status" value="1"/>
</dbReference>
<dbReference type="PANTHER" id="PTHR15508">
    <property type="entry name" value="RIBOSOMAL PROTEIN S6 KINASE"/>
    <property type="match status" value="1"/>
</dbReference>
<keyword evidence="5" id="KW-1185">Reference proteome</keyword>
<dbReference type="Gene3D" id="3.30.1520.10">
    <property type="entry name" value="Phox-like domain"/>
    <property type="match status" value="1"/>
</dbReference>
<evidence type="ECO:0000313" key="5">
    <source>
        <dbReference type="Proteomes" id="UP000494165"/>
    </source>
</evidence>
<feature type="region of interest" description="Disordered" evidence="1">
    <location>
        <begin position="472"/>
        <end position="502"/>
    </location>
</feature>
<evidence type="ECO:0000259" key="2">
    <source>
        <dbReference type="PROSITE" id="PS50011"/>
    </source>
</evidence>
<dbReference type="CDD" id="cd02677">
    <property type="entry name" value="MIT_SNX15"/>
    <property type="match status" value="1"/>
</dbReference>
<comment type="caution">
    <text evidence="4">The sequence shown here is derived from an EMBL/GenBank/DDBJ whole genome shotgun (WGS) entry which is preliminary data.</text>
</comment>
<dbReference type="InterPro" id="IPR011009">
    <property type="entry name" value="Kinase-like_dom_sf"/>
</dbReference>
<evidence type="ECO:0000259" key="3">
    <source>
        <dbReference type="PROSITE" id="PS50195"/>
    </source>
</evidence>
<dbReference type="Gene3D" id="1.20.58.80">
    <property type="entry name" value="Phosphotransferase system, lactose/cellobiose-type IIA subunit"/>
    <property type="match status" value="1"/>
</dbReference>
<protein>
    <recommendedName>
        <fullName evidence="6">Protein kinase domain-containing protein</fullName>
    </recommendedName>
</protein>
<sequence>MALNNDGWVRRFLVTDPQRHRRGFTVYKVTSIVYPVSSPEAVTKMVVWKRYNDFKKLHRELQSRHEKLYLKGAFPPYCKPSVFGRFEEEVVEERRMCALKLLEFAAEHVALFTSQVFVKFFESGYTMTHTHQQKDDHRDIEFLDDSENSEDPILPDSVLKPISNIPRMPSVDSSEMLRTETVWTINPSRSDDAVSLGSSFSSDDGGRTSDTESPSTVSSPGKSESSKDLLSFFDPLRQAVASKFSAKNENNQQLLSAIQDTQVSASVDDGTCHGAGYIFEAACQVSQAQQHEANGHFEGAFESYKLGIGILLNGVQADSDTVRRQVVREKTAKYLVKAEKIYNCHLLNKEDRAKRIAKAVEKLLCPIIELRSVKVLGVIGKCMLVQDASLSTEETFVIKTFWKSPCALAKSVTTIIPQEVPYFVQCLKYFETDSTIFTVLEFISHGKLWDQLGNSNMSSNYHVFLKANLSAQQNSSNTQEPQKNPLSPLSPDNSEGLPPMAQDLTELDDENCNTMEATGGSEQRPGRVIKLPWLEMDTSELVQNAQKLLQSVSITLQKGDKVESTARSEKPTTVQYFPKKENSVEQKKELEERSRERLRRSSSRSRSTTAHLPKNGRVIERRYSYDDLLDGRSSLDASGRRSSKPLDISIKQRLPEDCVRVLAAQIIIALEALHSQGIFYGDLNPENILLDENGSVKLSFIGQWPNVDRHVDSKMCDNMYTAPEVSSIQTVNSVSDWWSLGAIIFELLTGKTLLSCHPGGIHSHSILNFPDWISAEANSLLTELLKADQFERLGCGSQGVENLKSHPFFKNVDWEALMQHGMRMFSLT</sequence>
<dbReference type="CDD" id="cd06881">
    <property type="entry name" value="PX_SNX15_like"/>
    <property type="match status" value="1"/>
</dbReference>
<dbReference type="GO" id="GO:0035091">
    <property type="term" value="F:phosphatidylinositol binding"/>
    <property type="evidence" value="ECO:0007669"/>
    <property type="project" value="InterPro"/>
</dbReference>
<dbReference type="SMART" id="SM00220">
    <property type="entry name" value="S_TKc"/>
    <property type="match status" value="1"/>
</dbReference>
<evidence type="ECO:0000256" key="1">
    <source>
        <dbReference type="SAM" id="MobiDB-lite"/>
    </source>
</evidence>
<feature type="domain" description="PX" evidence="3">
    <location>
        <begin position="1"/>
        <end position="128"/>
    </location>
</feature>
<dbReference type="InterPro" id="IPR007330">
    <property type="entry name" value="MIT_dom"/>
</dbReference>
<name>A0A8S1BZ25_9INSE</name>
<reference evidence="4 5" key="1">
    <citation type="submission" date="2020-04" db="EMBL/GenBank/DDBJ databases">
        <authorList>
            <person name="Alioto T."/>
            <person name="Alioto T."/>
            <person name="Gomez Garrido J."/>
        </authorList>
    </citation>
    <scope>NUCLEOTIDE SEQUENCE [LARGE SCALE GENOMIC DNA]</scope>
</reference>
<evidence type="ECO:0008006" key="6">
    <source>
        <dbReference type="Google" id="ProtNLM"/>
    </source>
</evidence>
<dbReference type="GO" id="GO:0004672">
    <property type="term" value="F:protein kinase activity"/>
    <property type="evidence" value="ECO:0007669"/>
    <property type="project" value="InterPro"/>
</dbReference>
<dbReference type="SUPFAM" id="SSF56112">
    <property type="entry name" value="Protein kinase-like (PK-like)"/>
    <property type="match status" value="1"/>
</dbReference>
<feature type="domain" description="Protein kinase" evidence="2">
    <location>
        <begin position="368"/>
        <end position="809"/>
    </location>
</feature>
<dbReference type="SUPFAM" id="SSF116846">
    <property type="entry name" value="MIT domain"/>
    <property type="match status" value="1"/>
</dbReference>
<dbReference type="InterPro" id="IPR001683">
    <property type="entry name" value="PX_dom"/>
</dbReference>